<evidence type="ECO:0000256" key="7">
    <source>
        <dbReference type="ARBA" id="ARBA00023242"/>
    </source>
</evidence>
<dbReference type="PANTHER" id="PTHR24399:SF70">
    <property type="entry name" value="C2H2-TYPE DOMAIN-CONTAINING PROTEIN"/>
    <property type="match status" value="1"/>
</dbReference>
<dbReference type="GO" id="GO:0001227">
    <property type="term" value="F:DNA-binding transcription repressor activity, RNA polymerase II-specific"/>
    <property type="evidence" value="ECO:0007669"/>
    <property type="project" value="TreeGrafter"/>
</dbReference>
<dbReference type="PROSITE" id="PS00028">
    <property type="entry name" value="ZINC_FINGER_C2H2_1"/>
    <property type="match status" value="1"/>
</dbReference>
<evidence type="ECO:0000313" key="11">
    <source>
        <dbReference type="Proteomes" id="UP001153712"/>
    </source>
</evidence>
<dbReference type="Gene3D" id="3.30.160.60">
    <property type="entry name" value="Classic Zinc Finger"/>
    <property type="match status" value="6"/>
</dbReference>
<dbReference type="GO" id="GO:0000978">
    <property type="term" value="F:RNA polymerase II cis-regulatory region sequence-specific DNA binding"/>
    <property type="evidence" value="ECO:0007669"/>
    <property type="project" value="TreeGrafter"/>
</dbReference>
<evidence type="ECO:0000256" key="1">
    <source>
        <dbReference type="ARBA" id="ARBA00004123"/>
    </source>
</evidence>
<feature type="domain" description="C2H2-type" evidence="9">
    <location>
        <begin position="158"/>
        <end position="185"/>
    </location>
</feature>
<protein>
    <recommendedName>
        <fullName evidence="9">C2H2-type domain-containing protein</fullName>
    </recommendedName>
</protein>
<dbReference type="EMBL" id="OU900101">
    <property type="protein sequence ID" value="CAG9864642.1"/>
    <property type="molecule type" value="Genomic_DNA"/>
</dbReference>
<keyword evidence="8" id="KW-0863">Zinc-finger</keyword>
<dbReference type="InterPro" id="IPR013087">
    <property type="entry name" value="Znf_C2H2_type"/>
</dbReference>
<evidence type="ECO:0000256" key="4">
    <source>
        <dbReference type="ARBA" id="ARBA00022833"/>
    </source>
</evidence>
<keyword evidence="3" id="KW-0677">Repeat</keyword>
<evidence type="ECO:0000313" key="10">
    <source>
        <dbReference type="EMBL" id="CAG9864642.1"/>
    </source>
</evidence>
<dbReference type="AlphaFoldDB" id="A0A9N9TYW9"/>
<keyword evidence="2" id="KW-0479">Metal-binding</keyword>
<reference evidence="10" key="1">
    <citation type="submission" date="2022-01" db="EMBL/GenBank/DDBJ databases">
        <authorList>
            <person name="King R."/>
        </authorList>
    </citation>
    <scope>NUCLEOTIDE SEQUENCE</scope>
</reference>
<evidence type="ECO:0000256" key="8">
    <source>
        <dbReference type="PROSITE-ProRule" id="PRU00042"/>
    </source>
</evidence>
<proteinExistence type="predicted"/>
<feature type="domain" description="C2H2-type" evidence="9">
    <location>
        <begin position="372"/>
        <end position="399"/>
    </location>
</feature>
<keyword evidence="6" id="KW-0804">Transcription</keyword>
<feature type="domain" description="C2H2-type" evidence="9">
    <location>
        <begin position="406"/>
        <end position="433"/>
    </location>
</feature>
<keyword evidence="4" id="KW-0862">Zinc</keyword>
<keyword evidence="5" id="KW-0805">Transcription regulation</keyword>
<gene>
    <name evidence="10" type="ORF">PHYEVI_LOCUS10894</name>
</gene>
<feature type="domain" description="C2H2-type" evidence="9">
    <location>
        <begin position="330"/>
        <end position="357"/>
    </location>
</feature>
<dbReference type="PANTHER" id="PTHR24399">
    <property type="entry name" value="ZINC FINGER AND BTB DOMAIN-CONTAINING"/>
    <property type="match status" value="1"/>
</dbReference>
<comment type="subcellular location">
    <subcellularLocation>
        <location evidence="1">Nucleus</location>
    </subcellularLocation>
</comment>
<evidence type="ECO:0000259" key="9">
    <source>
        <dbReference type="PROSITE" id="PS50157"/>
    </source>
</evidence>
<dbReference type="OrthoDB" id="10004641at2759"/>
<evidence type="ECO:0000256" key="3">
    <source>
        <dbReference type="ARBA" id="ARBA00022737"/>
    </source>
</evidence>
<dbReference type="SMART" id="SM00355">
    <property type="entry name" value="ZnF_C2H2"/>
    <property type="match status" value="12"/>
</dbReference>
<name>A0A9N9TYW9_PHYSR</name>
<sequence length="466" mass="55332">MYYTVHLFAGFECATCGKKYRQSCSLGRHIKYECQKKPRFKCIYCPYMSKHKPPVMRHMAVKHNHPIAPGDQPEKKFVCNVCGKGYTLKRNLKYHKKYRCSNKVVFSCKLCKHTCSSRYKVRGHLKLCHDMDVSYKDTKHYMDLESFGGYIWFDPPEYNCPDCFKIYAKKSTLARHIKYECCQLPRFGCTMCSYRGYQKTHVERHLSRRHDVQDKFEIRKKILKYKCSLCGKAYKNHKSLVRHLTHECQKEPTEECRLCGHRTIYKSALKKHMLSKHSADVLGLHSQRELCYVCANSERFGDLFVRIYFFVDETAEEAIRNLLTGVERKYQCTKCLRRYKNSYILKRHVELECGIEPKFQCTLCGHKSKRKHKCEKCGRSYLHRQTLKRHVLYECGIKPSMSCYRIECSICGRFYKNAKNLRQHLRYECQKEPQFACSYCPYKAKLKSNLNKHQIRCSAFRSLYSS</sequence>
<dbReference type="Pfam" id="PF00096">
    <property type="entry name" value="zf-C2H2"/>
    <property type="match status" value="4"/>
</dbReference>
<feature type="domain" description="C2H2-type" evidence="9">
    <location>
        <begin position="11"/>
        <end position="38"/>
    </location>
</feature>
<dbReference type="PROSITE" id="PS50157">
    <property type="entry name" value="ZINC_FINGER_C2H2_2"/>
    <property type="match status" value="7"/>
</dbReference>
<evidence type="ECO:0000256" key="2">
    <source>
        <dbReference type="ARBA" id="ARBA00022723"/>
    </source>
</evidence>
<evidence type="ECO:0000256" key="6">
    <source>
        <dbReference type="ARBA" id="ARBA00023163"/>
    </source>
</evidence>
<dbReference type="GO" id="GO:0008270">
    <property type="term" value="F:zinc ion binding"/>
    <property type="evidence" value="ECO:0007669"/>
    <property type="project" value="UniProtKB-KW"/>
</dbReference>
<dbReference type="SUPFAM" id="SSF57667">
    <property type="entry name" value="beta-beta-alpha zinc fingers"/>
    <property type="match status" value="4"/>
</dbReference>
<feature type="domain" description="C2H2-type" evidence="9">
    <location>
        <begin position="225"/>
        <end position="252"/>
    </location>
</feature>
<feature type="domain" description="C2H2-type" evidence="9">
    <location>
        <begin position="77"/>
        <end position="104"/>
    </location>
</feature>
<dbReference type="GO" id="GO:0005654">
    <property type="term" value="C:nucleoplasm"/>
    <property type="evidence" value="ECO:0007669"/>
    <property type="project" value="TreeGrafter"/>
</dbReference>
<dbReference type="Proteomes" id="UP001153712">
    <property type="component" value="Chromosome 8"/>
</dbReference>
<evidence type="ECO:0000256" key="5">
    <source>
        <dbReference type="ARBA" id="ARBA00023015"/>
    </source>
</evidence>
<keyword evidence="7" id="KW-0539">Nucleus</keyword>
<keyword evidence="11" id="KW-1185">Reference proteome</keyword>
<dbReference type="InterPro" id="IPR036236">
    <property type="entry name" value="Znf_C2H2_sf"/>
</dbReference>
<accession>A0A9N9TYW9</accession>
<organism evidence="10 11">
    <name type="scientific">Phyllotreta striolata</name>
    <name type="common">Striped flea beetle</name>
    <name type="synonym">Crioceris striolata</name>
    <dbReference type="NCBI Taxonomy" id="444603"/>
    <lineage>
        <taxon>Eukaryota</taxon>
        <taxon>Metazoa</taxon>
        <taxon>Ecdysozoa</taxon>
        <taxon>Arthropoda</taxon>
        <taxon>Hexapoda</taxon>
        <taxon>Insecta</taxon>
        <taxon>Pterygota</taxon>
        <taxon>Neoptera</taxon>
        <taxon>Endopterygota</taxon>
        <taxon>Coleoptera</taxon>
        <taxon>Polyphaga</taxon>
        <taxon>Cucujiformia</taxon>
        <taxon>Chrysomeloidea</taxon>
        <taxon>Chrysomelidae</taxon>
        <taxon>Galerucinae</taxon>
        <taxon>Alticini</taxon>
        <taxon>Phyllotreta</taxon>
    </lineage>
</organism>